<keyword evidence="6 11" id="KW-0865">Zymogen</keyword>
<gene>
    <name evidence="11" type="primary">psd</name>
    <name evidence="12" type="ORF">Y900_016375</name>
</gene>
<keyword evidence="3 11" id="KW-0210">Decarboxylase</keyword>
<protein>
    <recommendedName>
        <fullName evidence="11">Phosphatidylserine decarboxylase proenzyme</fullName>
        <ecNumber evidence="11">4.1.1.65</ecNumber>
    </recommendedName>
    <component>
        <recommendedName>
            <fullName evidence="11">Phosphatidylserine decarboxylase alpha chain</fullName>
        </recommendedName>
    </component>
    <component>
        <recommendedName>
            <fullName evidence="11">Phosphatidylserine decarboxylase beta chain</fullName>
        </recommendedName>
    </component>
</protein>
<comment type="subunit">
    <text evidence="11">Heterodimer of a large membrane-associated beta subunit and a small pyruvoyl-containing alpha subunit.</text>
</comment>
<reference evidence="12" key="1">
    <citation type="submission" date="2014-05" db="EMBL/GenBank/DDBJ databases">
        <title>Genome sequence of Mycobacterium aromaticivorans strain JS19b1T (= DSM 45407T).</title>
        <authorList>
            <person name="Kwak Y."/>
            <person name="Park G.-S."/>
            <person name="Li Q.X."/>
            <person name="Lee S.-E."/>
            <person name="Shin J.-H."/>
        </authorList>
    </citation>
    <scope>NUCLEOTIDE SEQUENCE [LARGE SCALE GENOMIC DNA]</scope>
    <source>
        <strain evidence="12">JS19b1</strain>
    </source>
</reference>
<dbReference type="HAMAP" id="MF_00664">
    <property type="entry name" value="PS_decarb_PSD_A"/>
    <property type="match status" value="1"/>
</dbReference>
<keyword evidence="1 11" id="KW-1003">Cell membrane</keyword>
<dbReference type="EMBL" id="JALN02000001">
    <property type="protein sequence ID" value="KDF00476.1"/>
    <property type="molecule type" value="Genomic_DNA"/>
</dbReference>
<comment type="caution">
    <text evidence="12">The sequence shown here is derived from an EMBL/GenBank/DDBJ whole genome shotgun (WGS) entry which is preliminary data.</text>
</comment>
<evidence type="ECO:0000256" key="11">
    <source>
        <dbReference type="HAMAP-Rule" id="MF_00664"/>
    </source>
</evidence>
<dbReference type="UniPathway" id="UPA00558">
    <property type="reaction ID" value="UER00616"/>
</dbReference>
<comment type="function">
    <text evidence="11">Catalyzes the formation of phosphatidylethanolamine (PtdEtn) from phosphatidylserine (PtdSer).</text>
</comment>
<dbReference type="AlphaFoldDB" id="A0A064CJF5"/>
<dbReference type="Pfam" id="PF02666">
    <property type="entry name" value="PS_Dcarbxylase"/>
    <property type="match status" value="1"/>
</dbReference>
<keyword evidence="13" id="KW-1185">Reference proteome</keyword>
<comment type="similarity">
    <text evidence="11">Belongs to the phosphatidylserine decarboxylase family. PSD-A subfamily.</text>
</comment>
<dbReference type="InterPro" id="IPR033175">
    <property type="entry name" value="PSD-A"/>
</dbReference>
<feature type="modified residue" description="Pyruvic acid (Ser); by autocatalysis" evidence="11">
    <location>
        <position position="206"/>
    </location>
</feature>
<evidence type="ECO:0000256" key="9">
    <source>
        <dbReference type="ARBA" id="ARBA00023264"/>
    </source>
</evidence>
<evidence type="ECO:0000256" key="3">
    <source>
        <dbReference type="ARBA" id="ARBA00022793"/>
    </source>
</evidence>
<dbReference type="STRING" id="1440774.Y900_016375"/>
<comment type="subcellular location">
    <subcellularLocation>
        <location evidence="11">Cell membrane</location>
        <topology evidence="11">Peripheral membrane protein</topology>
    </subcellularLocation>
</comment>
<feature type="site" description="Cleavage (non-hydrolytic); by autocatalysis" evidence="11">
    <location>
        <begin position="205"/>
        <end position="206"/>
    </location>
</feature>
<dbReference type="NCBIfam" id="NF003679">
    <property type="entry name" value="PRK05305.1-3"/>
    <property type="match status" value="1"/>
</dbReference>
<evidence type="ECO:0000256" key="7">
    <source>
        <dbReference type="ARBA" id="ARBA00023209"/>
    </source>
</evidence>
<comment type="pathway">
    <text evidence="11">Phospholipid metabolism; phosphatidylethanolamine biosynthesis; phosphatidylethanolamine from CDP-diacylglycerol: step 2/2.</text>
</comment>
<dbReference type="OrthoDB" id="9790893at2"/>
<evidence type="ECO:0000313" key="12">
    <source>
        <dbReference type="EMBL" id="KDF00476.1"/>
    </source>
</evidence>
<comment type="catalytic activity">
    <reaction evidence="11">
        <text>a 1,2-diacyl-sn-glycero-3-phospho-L-serine + H(+) = a 1,2-diacyl-sn-glycero-3-phosphoethanolamine + CO2</text>
        <dbReference type="Rhea" id="RHEA:20828"/>
        <dbReference type="ChEBI" id="CHEBI:15378"/>
        <dbReference type="ChEBI" id="CHEBI:16526"/>
        <dbReference type="ChEBI" id="CHEBI:57262"/>
        <dbReference type="ChEBI" id="CHEBI:64612"/>
        <dbReference type="EC" id="4.1.1.65"/>
    </reaction>
</comment>
<keyword evidence="5 11" id="KW-0472">Membrane</keyword>
<feature type="active site" description="Schiff-base intermediate with substrate; via pyruvic acid" evidence="11">
    <location>
        <position position="206"/>
    </location>
</feature>
<dbReference type="GO" id="GO:0005886">
    <property type="term" value="C:plasma membrane"/>
    <property type="evidence" value="ECO:0007669"/>
    <property type="project" value="UniProtKB-SubCell"/>
</dbReference>
<dbReference type="PANTHER" id="PTHR35809:SF1">
    <property type="entry name" value="ARCHAETIDYLSERINE DECARBOXYLASE PROENZYME-RELATED"/>
    <property type="match status" value="1"/>
</dbReference>
<evidence type="ECO:0000256" key="10">
    <source>
        <dbReference type="ARBA" id="ARBA00023317"/>
    </source>
</evidence>
<evidence type="ECO:0000256" key="1">
    <source>
        <dbReference type="ARBA" id="ARBA00022475"/>
    </source>
</evidence>
<evidence type="ECO:0000256" key="2">
    <source>
        <dbReference type="ARBA" id="ARBA00022516"/>
    </source>
</evidence>
<name>A0A064CJF5_9MYCO</name>
<keyword evidence="2 11" id="KW-0444">Lipid biosynthesis</keyword>
<evidence type="ECO:0000256" key="6">
    <source>
        <dbReference type="ARBA" id="ARBA00023145"/>
    </source>
</evidence>
<feature type="chain" id="PRO_5023425152" description="Phosphatidylserine decarboxylase beta chain" evidence="11">
    <location>
        <begin position="1"/>
        <end position="205"/>
    </location>
</feature>
<organism evidence="12 13">
    <name type="scientific">Mycolicibacterium aromaticivorans JS19b1 = JCM 16368</name>
    <dbReference type="NCBI Taxonomy" id="1440774"/>
    <lineage>
        <taxon>Bacteria</taxon>
        <taxon>Bacillati</taxon>
        <taxon>Actinomycetota</taxon>
        <taxon>Actinomycetes</taxon>
        <taxon>Mycobacteriales</taxon>
        <taxon>Mycobacteriaceae</taxon>
        <taxon>Mycolicibacterium</taxon>
    </lineage>
</organism>
<keyword evidence="10 11" id="KW-0670">Pyruvate</keyword>
<keyword evidence="7 11" id="KW-0594">Phospholipid biosynthesis</keyword>
<dbReference type="EC" id="4.1.1.65" evidence="11"/>
<dbReference type="InterPro" id="IPR003817">
    <property type="entry name" value="PS_Dcarbxylase"/>
</dbReference>
<evidence type="ECO:0000256" key="5">
    <source>
        <dbReference type="ARBA" id="ARBA00023136"/>
    </source>
</evidence>
<evidence type="ECO:0000256" key="4">
    <source>
        <dbReference type="ARBA" id="ARBA00023098"/>
    </source>
</evidence>
<feature type="chain" id="PRO_5023425153" description="Phosphatidylserine decarboxylase alpha chain" evidence="11">
    <location>
        <begin position="206"/>
        <end position="237"/>
    </location>
</feature>
<proteinExistence type="inferred from homology"/>
<dbReference type="PANTHER" id="PTHR35809">
    <property type="entry name" value="ARCHAETIDYLSERINE DECARBOXYLASE PROENZYME-RELATED"/>
    <property type="match status" value="1"/>
</dbReference>
<sequence length="237" mass="25140">MARRPRTAEDTMKSGPARLVALVRSSVPPVHPAGLPFIAAGLAVAGVGRKNRWLRRAGLTAAAANAGFFRHPPRTPPSRLGVVVAPADGLICLVEEAEPPAELGLPPGPRPRVSIFLSLLDAHVQRSPVGGEVRAVEYRPGRFHSAELAAASEDNERNSMLIRTPDGHEVVVVQIAGLIARRIICDLHPGDKVAIGDTYGLIRFGSRLDTYLPAGSQILIEPGQRALAGETVLAQLP</sequence>
<dbReference type="eggNOG" id="COG0688">
    <property type="taxonomic scope" value="Bacteria"/>
</dbReference>
<comment type="cofactor">
    <cofactor evidence="11">
        <name>pyruvate</name>
        <dbReference type="ChEBI" id="CHEBI:15361"/>
    </cofactor>
    <text evidence="11">Binds 1 pyruvoyl group covalently per subunit.</text>
</comment>
<dbReference type="RefSeq" id="WP_036343119.1">
    <property type="nucleotide sequence ID" value="NZ_JALN02000001.1"/>
</dbReference>
<keyword evidence="9 11" id="KW-1208">Phospholipid metabolism</keyword>
<accession>A0A064CJF5</accession>
<dbReference type="GO" id="GO:0006646">
    <property type="term" value="P:phosphatidylethanolamine biosynthetic process"/>
    <property type="evidence" value="ECO:0007669"/>
    <property type="project" value="UniProtKB-UniRule"/>
</dbReference>
<dbReference type="Proteomes" id="UP000022835">
    <property type="component" value="Unassembled WGS sequence"/>
</dbReference>
<comment type="PTM">
    <text evidence="11">Is synthesized initially as an inactive proenzyme. Formation of the active enzyme involves a self-maturation process in which the active site pyruvoyl group is generated from an internal serine residue via an autocatalytic post-translational modification. Two non-identical subunits are generated from the proenzyme in this reaction, and the pyruvate is formed at the N-terminus of the alpha chain, which is derived from the carboxyl end of the proenzyme. The post-translation cleavage follows an unusual pathway, termed non-hydrolytic serinolysis, in which the side chain hydroxyl group of the serine supplies its oxygen atom to form the C-terminus of the beta chain, while the remainder of the serine residue undergoes an oxidative deamination to produce ammonia and the pyruvoyl prosthetic group on the alpha chain.</text>
</comment>
<evidence type="ECO:0000256" key="8">
    <source>
        <dbReference type="ARBA" id="ARBA00023239"/>
    </source>
</evidence>
<keyword evidence="8 11" id="KW-0456">Lyase</keyword>
<keyword evidence="4 11" id="KW-0443">Lipid metabolism</keyword>
<evidence type="ECO:0000313" key="13">
    <source>
        <dbReference type="Proteomes" id="UP000022835"/>
    </source>
</evidence>
<dbReference type="GO" id="GO:0004609">
    <property type="term" value="F:phosphatidylserine decarboxylase activity"/>
    <property type="evidence" value="ECO:0007669"/>
    <property type="project" value="UniProtKB-UniRule"/>
</dbReference>